<evidence type="ECO:0000313" key="6">
    <source>
        <dbReference type="EMBL" id="GLR16848.1"/>
    </source>
</evidence>
<dbReference type="InterPro" id="IPR036909">
    <property type="entry name" value="Cyt_c-like_dom_sf"/>
</dbReference>
<keyword evidence="7" id="KW-1185">Reference proteome</keyword>
<keyword evidence="3 4" id="KW-0408">Iron</keyword>
<dbReference type="Pfam" id="PF13442">
    <property type="entry name" value="Cytochrome_CBB3"/>
    <property type="match status" value="1"/>
</dbReference>
<keyword evidence="1 4" id="KW-0349">Heme</keyword>
<evidence type="ECO:0000256" key="2">
    <source>
        <dbReference type="ARBA" id="ARBA00022723"/>
    </source>
</evidence>
<name>A0AA37SRB2_9BACT</name>
<dbReference type="PROSITE" id="PS51007">
    <property type="entry name" value="CYTC"/>
    <property type="match status" value="1"/>
</dbReference>
<proteinExistence type="predicted"/>
<dbReference type="Proteomes" id="UP001156666">
    <property type="component" value="Unassembled WGS sequence"/>
</dbReference>
<evidence type="ECO:0000256" key="4">
    <source>
        <dbReference type="PROSITE-ProRule" id="PRU00433"/>
    </source>
</evidence>
<dbReference type="Gene3D" id="1.10.760.10">
    <property type="entry name" value="Cytochrome c-like domain"/>
    <property type="match status" value="1"/>
</dbReference>
<gene>
    <name evidence="6" type="ORF">GCM10007940_14630</name>
</gene>
<keyword evidence="2 4" id="KW-0479">Metal-binding</keyword>
<dbReference type="InterPro" id="IPR009056">
    <property type="entry name" value="Cyt_c-like_dom"/>
</dbReference>
<evidence type="ECO:0000256" key="3">
    <source>
        <dbReference type="ARBA" id="ARBA00023004"/>
    </source>
</evidence>
<comment type="caution">
    <text evidence="6">The sequence shown here is derived from an EMBL/GenBank/DDBJ whole genome shotgun (WGS) entry which is preliminary data.</text>
</comment>
<feature type="domain" description="Cytochrome c" evidence="5">
    <location>
        <begin position="234"/>
        <end position="325"/>
    </location>
</feature>
<dbReference type="AlphaFoldDB" id="A0AA37SRB2"/>
<sequence length="326" mass="37714">MLSFILKEEHYILDQNLSVRETLESLGEYELTNHEVDSSIKGASVERGMEIVTKGYTRNKNGRKTSRISKHFVCTSCHNIQREDPNLAVIDPQARLEYTDAVGLPFLQGSPLYGIVNRDSFYNNDYEKKYGDLVFAARDDLRQAIQLCSTECSQGRAMKKWELESVLMYLWTIDLKMNDLDIDKEEEMLIAKSIKEESNTKDAADLIKSKFLVESPAHFIPPPVDRTERKKSMGDPKNGELIYNNSCMHCHDNRKYSFFNLDHSKATFRNLRNNLDNFHERSIYQVSRYGTSPVAGKKAYMPQYTKEKMSIEQLEDLKSYIIQEAN</sequence>
<dbReference type="GO" id="GO:0046872">
    <property type="term" value="F:metal ion binding"/>
    <property type="evidence" value="ECO:0007669"/>
    <property type="project" value="UniProtKB-KW"/>
</dbReference>
<dbReference type="GO" id="GO:0020037">
    <property type="term" value="F:heme binding"/>
    <property type="evidence" value="ECO:0007669"/>
    <property type="project" value="InterPro"/>
</dbReference>
<evidence type="ECO:0000256" key="1">
    <source>
        <dbReference type="ARBA" id="ARBA00022617"/>
    </source>
</evidence>
<dbReference type="EMBL" id="BSOH01000007">
    <property type="protein sequence ID" value="GLR16848.1"/>
    <property type="molecule type" value="Genomic_DNA"/>
</dbReference>
<reference evidence="6" key="1">
    <citation type="journal article" date="2014" name="Int. J. Syst. Evol. Microbiol.">
        <title>Complete genome sequence of Corynebacterium casei LMG S-19264T (=DSM 44701T), isolated from a smear-ripened cheese.</title>
        <authorList>
            <consortium name="US DOE Joint Genome Institute (JGI-PGF)"/>
            <person name="Walter F."/>
            <person name="Albersmeier A."/>
            <person name="Kalinowski J."/>
            <person name="Ruckert C."/>
        </authorList>
    </citation>
    <scope>NUCLEOTIDE SEQUENCE</scope>
    <source>
        <strain evidence="6">NBRC 108769</strain>
    </source>
</reference>
<accession>A0AA37SRB2</accession>
<dbReference type="SUPFAM" id="SSF46626">
    <property type="entry name" value="Cytochrome c"/>
    <property type="match status" value="1"/>
</dbReference>
<protein>
    <recommendedName>
        <fullName evidence="5">Cytochrome c domain-containing protein</fullName>
    </recommendedName>
</protein>
<evidence type="ECO:0000259" key="5">
    <source>
        <dbReference type="PROSITE" id="PS51007"/>
    </source>
</evidence>
<evidence type="ECO:0000313" key="7">
    <source>
        <dbReference type="Proteomes" id="UP001156666"/>
    </source>
</evidence>
<dbReference type="GO" id="GO:0009055">
    <property type="term" value="F:electron transfer activity"/>
    <property type="evidence" value="ECO:0007669"/>
    <property type="project" value="InterPro"/>
</dbReference>
<organism evidence="6 7">
    <name type="scientific">Portibacter lacus</name>
    <dbReference type="NCBI Taxonomy" id="1099794"/>
    <lineage>
        <taxon>Bacteria</taxon>
        <taxon>Pseudomonadati</taxon>
        <taxon>Bacteroidota</taxon>
        <taxon>Saprospiria</taxon>
        <taxon>Saprospirales</taxon>
        <taxon>Haliscomenobacteraceae</taxon>
        <taxon>Portibacter</taxon>
    </lineage>
</organism>
<reference evidence="6" key="2">
    <citation type="submission" date="2023-01" db="EMBL/GenBank/DDBJ databases">
        <title>Draft genome sequence of Portibacter lacus strain NBRC 108769.</title>
        <authorList>
            <person name="Sun Q."/>
            <person name="Mori K."/>
        </authorList>
    </citation>
    <scope>NUCLEOTIDE SEQUENCE</scope>
    <source>
        <strain evidence="6">NBRC 108769</strain>
    </source>
</reference>